<dbReference type="KEGG" id="ncc:104950309"/>
<keyword evidence="1" id="KW-0949">S-adenosyl-L-methionine</keyword>
<reference evidence="4" key="1">
    <citation type="submission" date="2025-08" db="UniProtKB">
        <authorList>
            <consortium name="RefSeq"/>
        </authorList>
    </citation>
    <scope>IDENTIFICATION</scope>
    <source>
        <tissue evidence="4">Muscle</tissue>
    </source>
</reference>
<accession>A0A6I9NKT4</accession>
<protein>
    <recommendedName>
        <fullName evidence="2">Protein arginine N-methyltransferase domain-containing protein</fullName>
    </recommendedName>
</protein>
<proteinExistence type="predicted"/>
<evidence type="ECO:0000313" key="4">
    <source>
        <dbReference type="RefSeq" id="XP_010775116.1"/>
    </source>
</evidence>
<dbReference type="Pfam" id="PF22528">
    <property type="entry name" value="PRMT_C"/>
    <property type="match status" value="1"/>
</dbReference>
<dbReference type="RefSeq" id="XP_010775116.1">
    <property type="nucleotide sequence ID" value="XM_010776814.1"/>
</dbReference>
<dbReference type="InterPro" id="IPR029063">
    <property type="entry name" value="SAM-dependent_MTases_sf"/>
</dbReference>
<dbReference type="InterPro" id="IPR055135">
    <property type="entry name" value="PRMT_dom"/>
</dbReference>
<organism evidence="3 4">
    <name type="scientific">Notothenia coriiceps</name>
    <name type="common">black rockcod</name>
    <dbReference type="NCBI Taxonomy" id="8208"/>
    <lineage>
        <taxon>Eukaryota</taxon>
        <taxon>Metazoa</taxon>
        <taxon>Chordata</taxon>
        <taxon>Craniata</taxon>
        <taxon>Vertebrata</taxon>
        <taxon>Euteleostomi</taxon>
        <taxon>Actinopterygii</taxon>
        <taxon>Neopterygii</taxon>
        <taxon>Teleostei</taxon>
        <taxon>Neoteleostei</taxon>
        <taxon>Acanthomorphata</taxon>
        <taxon>Eupercaria</taxon>
        <taxon>Perciformes</taxon>
        <taxon>Notothenioidei</taxon>
        <taxon>Nototheniidae</taxon>
        <taxon>Notothenia</taxon>
    </lineage>
</organism>
<evidence type="ECO:0000259" key="2">
    <source>
        <dbReference type="Pfam" id="PF22528"/>
    </source>
</evidence>
<dbReference type="AlphaFoldDB" id="A0A6I9NKT4"/>
<evidence type="ECO:0000256" key="1">
    <source>
        <dbReference type="ARBA" id="ARBA00022691"/>
    </source>
</evidence>
<dbReference type="FunFam" id="2.70.160.11:FF:000006">
    <property type="entry name" value="Protein arginine methyltransferase 9"/>
    <property type="match status" value="1"/>
</dbReference>
<dbReference type="GeneID" id="104950309"/>
<sequence>MEICQELSAPFCNRILMSNASVSNRCLLEDGGSIFPAKIVVQGILVESDTLLLESAVQGQEATLGFNIAPFINQFTVPVHVFLDFSTLECRHLSEFVELFVLDLMESTANYTNREVKVQATSAGRVTAIPFWYQIHLDQEISVSTLSQNSHWKQAAVVLQQPLRVQAGDWVRLAVKLQKSAISISAHIENPPGPMEQ</sequence>
<gene>
    <name evidence="4" type="primary">LOC104950309</name>
</gene>
<evidence type="ECO:0000313" key="3">
    <source>
        <dbReference type="Proteomes" id="UP000504611"/>
    </source>
</evidence>
<feature type="domain" description="Protein arginine N-methyltransferase" evidence="2">
    <location>
        <begin position="90"/>
        <end position="183"/>
    </location>
</feature>
<dbReference type="Gene3D" id="2.70.160.11">
    <property type="entry name" value="Hnrnp arginine n-methyltransferase1"/>
    <property type="match status" value="1"/>
</dbReference>
<dbReference type="OrthoDB" id="5980806at2759"/>
<dbReference type="Proteomes" id="UP000504611">
    <property type="component" value="Unplaced"/>
</dbReference>
<keyword evidence="3" id="KW-1185">Reference proteome</keyword>
<name>A0A6I9NKT4_9TELE</name>
<dbReference type="SUPFAM" id="SSF53335">
    <property type="entry name" value="S-adenosyl-L-methionine-dependent methyltransferases"/>
    <property type="match status" value="1"/>
</dbReference>